<gene>
    <name evidence="2" type="ORF">K4G57_03745</name>
</gene>
<dbReference type="EMBL" id="JAIGYQ010000004">
    <property type="protein sequence ID" value="MBX7490583.1"/>
    <property type="molecule type" value="Genomic_DNA"/>
</dbReference>
<comment type="caution">
    <text evidence="2">The sequence shown here is derived from an EMBL/GenBank/DDBJ whole genome shotgun (WGS) entry which is preliminary data.</text>
</comment>
<evidence type="ECO:0000313" key="3">
    <source>
        <dbReference type="Proteomes" id="UP000700059"/>
    </source>
</evidence>
<keyword evidence="1" id="KW-0812">Transmembrane</keyword>
<feature type="transmembrane region" description="Helical" evidence="1">
    <location>
        <begin position="20"/>
        <end position="39"/>
    </location>
</feature>
<keyword evidence="1" id="KW-1133">Transmembrane helix</keyword>
<protein>
    <submittedName>
        <fullName evidence="2">Uncharacterized protein</fullName>
    </submittedName>
</protein>
<feature type="transmembrane region" description="Helical" evidence="1">
    <location>
        <begin position="137"/>
        <end position="159"/>
    </location>
</feature>
<reference evidence="2 3" key="1">
    <citation type="submission" date="2021-08" db="EMBL/GenBank/DDBJ databases">
        <title>Helicobacter spp. isolated from feces of Anatolian Ground Squirrel (Spermophilus xanthoprymnus) in Turkey.</title>
        <authorList>
            <person name="Aydin F."/>
            <person name="Abay S."/>
            <person name="Kayman T."/>
            <person name="Karakaya E."/>
            <person name="Saticioglu I.B."/>
        </authorList>
    </citation>
    <scope>NUCLEOTIDE SEQUENCE [LARGE SCALE GENOMIC DNA]</scope>
    <source>
        <strain evidence="2 3">Faydin-H70</strain>
    </source>
</reference>
<keyword evidence="1" id="KW-0472">Membrane</keyword>
<feature type="transmembrane region" description="Helical" evidence="1">
    <location>
        <begin position="107"/>
        <end position="131"/>
    </location>
</feature>
<evidence type="ECO:0000313" key="2">
    <source>
        <dbReference type="EMBL" id="MBX7490583.1"/>
    </source>
</evidence>
<evidence type="ECO:0000256" key="1">
    <source>
        <dbReference type="SAM" id="Phobius"/>
    </source>
</evidence>
<sequence length="160" mass="19304">MQTFSTMRRNSTDKRNLRIFFLVIFSIVYIAITDIYYFLPPLFGVVYVIAQEKYEEQSFGTFYFFVPFFLYFEASKGLPLLSTLLFILFSFKILLPKFRKFFGYSKIFIPLFIFYAYFGYFAFLYFFGWLFDTPVPQFSLLLALYAGIEVFLIWIFLWIL</sequence>
<name>A0ABS7JMG9_9HELI</name>
<keyword evidence="3" id="KW-1185">Reference proteome</keyword>
<accession>A0ABS7JMG9</accession>
<feature type="transmembrane region" description="Helical" evidence="1">
    <location>
        <begin position="77"/>
        <end position="95"/>
    </location>
</feature>
<dbReference type="Proteomes" id="UP000700059">
    <property type="component" value="Unassembled WGS sequence"/>
</dbReference>
<proteinExistence type="predicted"/>
<organism evidence="2 3">
    <name type="scientific">Helicobacter turcicus</name>
    <dbReference type="NCBI Taxonomy" id="2867412"/>
    <lineage>
        <taxon>Bacteria</taxon>
        <taxon>Pseudomonadati</taxon>
        <taxon>Campylobacterota</taxon>
        <taxon>Epsilonproteobacteria</taxon>
        <taxon>Campylobacterales</taxon>
        <taxon>Helicobacteraceae</taxon>
        <taxon>Helicobacter</taxon>
    </lineage>
</organism>